<proteinExistence type="predicted"/>
<sequence>MLPRPTLLLSYINILHNIHINKNVESDLVTITNLVKYRMELLQMVNRHWRSVVKTLILPPMYCTIPHDWLILKSMILKGYQFGRVLVNTSFAIDYKDDIKILEKSVKYLDWFIPQKQDTQTSVAIKDVSSLISKCENLWIAGTVTDSNIKPLCLKTLSVNLTSNLMNTLYNCYGFARDDPTQFRNIQNLDISSPVDLGDLITILNYCRYNLNIFSIKLSSVNNLNSYGNVDEILKTLAPFEKLLYVNLWNDNDKTNTRSINYSVIKSLFQITKSLETLKLYLNINMDTQVDNQILNKSIRKLKTLDCYYLYNHLSNIQQLNIISFNFGYNESKQFLDTHQDTPIPIKLKIQNKITSREKEKNSVNLYQNIIDCKNITSITVDTYQGQDSQLIDKLLSGNHSPIKTLIIKNLSFESLLAPISYKYYQTFTTAMVMNKTLTHIDMYSCTKSPVEHFNFLMKLLTTNQILQHFNINLQFSLDNVNSCRIQLIRVITNHKSLISLGLGKNLNGLIIKCNKMPYLKKD</sequence>
<comment type="caution">
    <text evidence="1">The sequence shown here is derived from an EMBL/GenBank/DDBJ whole genome shotgun (WGS) entry which is preliminary data.</text>
</comment>
<organism evidence="1 2">
    <name type="scientific">Tieghemostelium lacteum</name>
    <name type="common">Slime mold</name>
    <name type="synonym">Dictyostelium lacteum</name>
    <dbReference type="NCBI Taxonomy" id="361077"/>
    <lineage>
        <taxon>Eukaryota</taxon>
        <taxon>Amoebozoa</taxon>
        <taxon>Evosea</taxon>
        <taxon>Eumycetozoa</taxon>
        <taxon>Dictyostelia</taxon>
        <taxon>Dictyosteliales</taxon>
        <taxon>Raperosteliaceae</taxon>
        <taxon>Tieghemostelium</taxon>
    </lineage>
</organism>
<reference evidence="1 2" key="1">
    <citation type="submission" date="2015-12" db="EMBL/GenBank/DDBJ databases">
        <title>Dictyostelia acquired genes for synthesis and detection of signals that induce cell-type specialization by lateral gene transfer from prokaryotes.</title>
        <authorList>
            <person name="Gloeckner G."/>
            <person name="Schaap P."/>
        </authorList>
    </citation>
    <scope>NUCLEOTIDE SEQUENCE [LARGE SCALE GENOMIC DNA]</scope>
    <source>
        <strain evidence="1 2">TK</strain>
    </source>
</reference>
<dbReference type="EMBL" id="LODT01000035">
    <property type="protein sequence ID" value="KYQ91226.1"/>
    <property type="molecule type" value="Genomic_DNA"/>
</dbReference>
<accession>A0A151ZBB4</accession>
<dbReference type="AlphaFoldDB" id="A0A151ZBB4"/>
<protein>
    <submittedName>
        <fullName evidence="1">Uncharacterized protein</fullName>
    </submittedName>
</protein>
<gene>
    <name evidence="1" type="ORF">DLAC_08152</name>
</gene>
<name>A0A151ZBB4_TIELA</name>
<evidence type="ECO:0000313" key="2">
    <source>
        <dbReference type="Proteomes" id="UP000076078"/>
    </source>
</evidence>
<dbReference type="InParanoid" id="A0A151ZBB4"/>
<evidence type="ECO:0000313" key="1">
    <source>
        <dbReference type="EMBL" id="KYQ91226.1"/>
    </source>
</evidence>
<keyword evidence="2" id="KW-1185">Reference proteome</keyword>
<dbReference type="Proteomes" id="UP000076078">
    <property type="component" value="Unassembled WGS sequence"/>
</dbReference>